<dbReference type="SMART" id="SM00419">
    <property type="entry name" value="HTH_CRP"/>
    <property type="match status" value="1"/>
</dbReference>
<keyword evidence="1" id="KW-0805">Transcription regulation</keyword>
<proteinExistence type="predicted"/>
<evidence type="ECO:0000256" key="2">
    <source>
        <dbReference type="ARBA" id="ARBA00023125"/>
    </source>
</evidence>
<name>A0ABP9R5C0_9GAMM</name>
<comment type="caution">
    <text evidence="5">The sequence shown here is derived from an EMBL/GenBank/DDBJ whole genome shotgun (WGS) entry which is preliminary data.</text>
</comment>
<evidence type="ECO:0000313" key="6">
    <source>
        <dbReference type="Proteomes" id="UP001500074"/>
    </source>
</evidence>
<reference evidence="6" key="1">
    <citation type="journal article" date="2019" name="Int. J. Syst. Evol. Microbiol.">
        <title>The Global Catalogue of Microorganisms (GCM) 10K type strain sequencing project: providing services to taxonomists for standard genome sequencing and annotation.</title>
        <authorList>
            <consortium name="The Broad Institute Genomics Platform"/>
            <consortium name="The Broad Institute Genome Sequencing Center for Infectious Disease"/>
            <person name="Wu L."/>
            <person name="Ma J."/>
        </authorList>
    </citation>
    <scope>NUCLEOTIDE SEQUENCE [LARGE SCALE GENOMIC DNA]</scope>
    <source>
        <strain evidence="6">JCM 18472</strain>
    </source>
</reference>
<dbReference type="InterPro" id="IPR036390">
    <property type="entry name" value="WH_DNA-bd_sf"/>
</dbReference>
<evidence type="ECO:0000259" key="4">
    <source>
        <dbReference type="PROSITE" id="PS51063"/>
    </source>
</evidence>
<feature type="domain" description="HTH crp-type" evidence="4">
    <location>
        <begin position="148"/>
        <end position="222"/>
    </location>
</feature>
<evidence type="ECO:0000256" key="1">
    <source>
        <dbReference type="ARBA" id="ARBA00023015"/>
    </source>
</evidence>
<accession>A0ABP9R5C0</accession>
<dbReference type="Gene3D" id="1.10.10.10">
    <property type="entry name" value="Winged helix-like DNA-binding domain superfamily/Winged helix DNA-binding domain"/>
    <property type="match status" value="1"/>
</dbReference>
<dbReference type="InterPro" id="IPR036388">
    <property type="entry name" value="WH-like_DNA-bd_sf"/>
</dbReference>
<organism evidence="5 6">
    <name type="scientific">Modicisalibacter zincidurans</name>
    <dbReference type="NCBI Taxonomy" id="1178777"/>
    <lineage>
        <taxon>Bacteria</taxon>
        <taxon>Pseudomonadati</taxon>
        <taxon>Pseudomonadota</taxon>
        <taxon>Gammaproteobacteria</taxon>
        <taxon>Oceanospirillales</taxon>
        <taxon>Halomonadaceae</taxon>
        <taxon>Modicisalibacter</taxon>
    </lineage>
</organism>
<dbReference type="RefSeq" id="WP_035575030.1">
    <property type="nucleotide sequence ID" value="NZ_BAABKI010000010.1"/>
</dbReference>
<dbReference type="SUPFAM" id="SSF51206">
    <property type="entry name" value="cAMP-binding domain-like"/>
    <property type="match status" value="1"/>
</dbReference>
<dbReference type="CDD" id="cd00038">
    <property type="entry name" value="CAP_ED"/>
    <property type="match status" value="1"/>
</dbReference>
<dbReference type="InterPro" id="IPR014710">
    <property type="entry name" value="RmlC-like_jellyroll"/>
</dbReference>
<keyword evidence="3" id="KW-0804">Transcription</keyword>
<dbReference type="InterPro" id="IPR000595">
    <property type="entry name" value="cNMP-bd_dom"/>
</dbReference>
<dbReference type="Pfam" id="PF00027">
    <property type="entry name" value="cNMP_binding"/>
    <property type="match status" value="1"/>
</dbReference>
<keyword evidence="6" id="KW-1185">Reference proteome</keyword>
<dbReference type="Proteomes" id="UP001500074">
    <property type="component" value="Unassembled WGS sequence"/>
</dbReference>
<keyword evidence="2" id="KW-0238">DNA-binding</keyword>
<evidence type="ECO:0000313" key="5">
    <source>
        <dbReference type="EMBL" id="GAA5171719.1"/>
    </source>
</evidence>
<dbReference type="InterPro" id="IPR018490">
    <property type="entry name" value="cNMP-bd_dom_sf"/>
</dbReference>
<dbReference type="EMBL" id="BAABKI010000010">
    <property type="protein sequence ID" value="GAA5171719.1"/>
    <property type="molecule type" value="Genomic_DNA"/>
</dbReference>
<dbReference type="InterPro" id="IPR012318">
    <property type="entry name" value="HTH_CRP"/>
</dbReference>
<dbReference type="SUPFAM" id="SSF46785">
    <property type="entry name" value="Winged helix' DNA-binding domain"/>
    <property type="match status" value="1"/>
</dbReference>
<sequence>MDTQECCIKRSLCQHIELGEEDLLLLEELEHAPKEFERRSQLWKAGDVPEMLYTLQRGWAYSFHCSKGGSRQVLEIFLPGDLIGIREVTFNTHYTGVEMLTDGVVCPFPVQSLRRACQRSSTLGLAMHASASHQQAVITERLVNVLSHDAKSRIAHFALEIYYRLERIHATDGGSFTLPLTQRLFSLMLGLTEVHVSRTLTDLAEEGLIHKRRNAIRILDFERLSVLAGFVPEHCSEAINPLLRG</sequence>
<dbReference type="Gene3D" id="2.60.120.10">
    <property type="entry name" value="Jelly Rolls"/>
    <property type="match status" value="1"/>
</dbReference>
<dbReference type="PROSITE" id="PS51063">
    <property type="entry name" value="HTH_CRP_2"/>
    <property type="match status" value="1"/>
</dbReference>
<gene>
    <name evidence="5" type="ORF">GCM10023342_07010</name>
</gene>
<evidence type="ECO:0000256" key="3">
    <source>
        <dbReference type="ARBA" id="ARBA00023163"/>
    </source>
</evidence>
<dbReference type="Pfam" id="PF13545">
    <property type="entry name" value="HTH_Crp_2"/>
    <property type="match status" value="1"/>
</dbReference>
<protein>
    <submittedName>
        <fullName evidence="5">Crp/Fnr family transcriptional regulator</fullName>
    </submittedName>
</protein>